<evidence type="ECO:0000256" key="6">
    <source>
        <dbReference type="ARBA" id="ARBA00022842"/>
    </source>
</evidence>
<feature type="binding site" evidence="9">
    <location>
        <position position="86"/>
    </location>
    <ligand>
        <name>Mg(2+)</name>
        <dbReference type="ChEBI" id="CHEBI:18420"/>
        <label>2</label>
    </ligand>
</feature>
<evidence type="ECO:0000313" key="14">
    <source>
        <dbReference type="EMBL" id="RTJ99052.1"/>
    </source>
</evidence>
<evidence type="ECO:0000256" key="2">
    <source>
        <dbReference type="ARBA" id="ARBA00010941"/>
    </source>
</evidence>
<dbReference type="PIRSF" id="PIRSF000904">
    <property type="entry name" value="FBPtase_SBPase"/>
    <property type="match status" value="1"/>
</dbReference>
<dbReference type="InterPro" id="IPR028343">
    <property type="entry name" value="FBPtase"/>
</dbReference>
<dbReference type="EC" id="3.1.3.11" evidence="9"/>
<reference evidence="12 17" key="1">
    <citation type="submission" date="2016-09" db="EMBL/GenBank/DDBJ databases">
        <title>Campylobacter from American crows.</title>
        <authorList>
            <person name="Weis A.M."/>
            <person name="Weimer B.C."/>
            <person name="Townsend A.K."/>
            <person name="Taff C."/>
        </authorList>
    </citation>
    <scope>NUCLEOTIDE SEQUENCE [LARGE SCALE GENOMIC DNA]</scope>
    <source>
        <strain evidence="12 17">BCW_3791</strain>
    </source>
</reference>
<evidence type="ECO:0000313" key="15">
    <source>
        <dbReference type="Proteomes" id="UP000286791"/>
    </source>
</evidence>
<feature type="binding site" evidence="9">
    <location>
        <position position="226"/>
    </location>
    <ligand>
        <name>Mg(2+)</name>
        <dbReference type="ChEBI" id="CHEBI:18420"/>
        <label>2</label>
    </ligand>
</feature>
<sequence>MQEVISYIQKAVLEISNALKFPDTSYSQNQNFTGDTQLKFDVLSDEIITKTLSQCSSIKAIISEEKDEILMLNERANFIVAYDPLDGSSLMDVNFAIGSIFAIYEEKASAKNLRAALYSMYGARLELVICKDQPKLYRLNANNEFIFIKDLKMNEKGKINATGGTQKFWEEKHANFIKSLFDEGYRLRYSGAMVSDINQILLKGGGIFSYPATQDAPNGKLRAFFEVFPLAFIIEKAGGKTTNGKNHSLLELEFDKIHATTPCFFGSEYEISKLLKAYNE</sequence>
<dbReference type="Gene3D" id="3.40.190.80">
    <property type="match status" value="1"/>
</dbReference>
<dbReference type="Proteomes" id="UP000865560">
    <property type="component" value="Unassembled WGS sequence"/>
</dbReference>
<keyword evidence="7 9" id="KW-0119">Carbohydrate metabolism</keyword>
<evidence type="ECO:0000313" key="13">
    <source>
        <dbReference type="EMBL" id="RTJ95078.1"/>
    </source>
</evidence>
<dbReference type="Pfam" id="PF18913">
    <property type="entry name" value="FBPase_C"/>
    <property type="match status" value="1"/>
</dbReference>
<dbReference type="GO" id="GO:0005829">
    <property type="term" value="C:cytosol"/>
    <property type="evidence" value="ECO:0007669"/>
    <property type="project" value="TreeGrafter"/>
</dbReference>
<evidence type="ECO:0000313" key="17">
    <source>
        <dbReference type="Proteomes" id="UP000865560"/>
    </source>
</evidence>
<protein>
    <recommendedName>
        <fullName evidence="9">Fructose-1,6-bisphosphatase class 1</fullName>
        <shortName evidence="9">FBPase class 1</shortName>
        <ecNumber evidence="9">3.1.3.11</ecNumber>
    </recommendedName>
    <alternativeName>
        <fullName evidence="9">D-fructose-1,6-bisphosphate 1-phosphohydrolase class 1</fullName>
    </alternativeName>
</protein>
<comment type="subcellular location">
    <subcellularLocation>
        <location evidence="9">Cytoplasm</location>
    </subcellularLocation>
</comment>
<dbReference type="NCBIfam" id="NF006782">
    <property type="entry name" value="PRK09293.2-3"/>
    <property type="match status" value="1"/>
</dbReference>
<evidence type="ECO:0000256" key="5">
    <source>
        <dbReference type="ARBA" id="ARBA00022801"/>
    </source>
</evidence>
<evidence type="ECO:0000256" key="3">
    <source>
        <dbReference type="ARBA" id="ARBA00022490"/>
    </source>
</evidence>
<keyword evidence="6 9" id="KW-0460">Magnesium</keyword>
<dbReference type="InterPro" id="IPR000146">
    <property type="entry name" value="FBPase_class-1"/>
</dbReference>
<dbReference type="GO" id="GO:0005986">
    <property type="term" value="P:sucrose biosynthetic process"/>
    <property type="evidence" value="ECO:0007669"/>
    <property type="project" value="TreeGrafter"/>
</dbReference>
<dbReference type="GO" id="GO:0030388">
    <property type="term" value="P:fructose 1,6-bisphosphate metabolic process"/>
    <property type="evidence" value="ECO:0007669"/>
    <property type="project" value="TreeGrafter"/>
</dbReference>
<evidence type="ECO:0000256" key="8">
    <source>
        <dbReference type="ARBA" id="ARBA00024331"/>
    </source>
</evidence>
<keyword evidence="5 9" id="KW-0378">Hydrolase</keyword>
<proteinExistence type="inferred from homology"/>
<comment type="caution">
    <text evidence="9">Lacks conserved residue(s) required for the propagation of feature annotation.</text>
</comment>
<dbReference type="HAMAP" id="MF_01855">
    <property type="entry name" value="FBPase_class1"/>
    <property type="match status" value="1"/>
</dbReference>
<dbReference type="PRINTS" id="PR01958">
    <property type="entry name" value="S17BPHPHTASE"/>
</dbReference>
<feature type="binding site" evidence="9">
    <location>
        <position position="83"/>
    </location>
    <ligand>
        <name>Mg(2+)</name>
        <dbReference type="ChEBI" id="CHEBI:18420"/>
        <label>2</label>
    </ligand>
</feature>
<dbReference type="Proteomes" id="UP000286791">
    <property type="component" value="Unassembled WGS sequence"/>
</dbReference>
<dbReference type="InterPro" id="IPR023079">
    <property type="entry name" value="SBPase"/>
</dbReference>
<reference evidence="15 16" key="2">
    <citation type="journal article" date="2019" name="Appl. Environ. Microbiol.">
        <title>Population genetics and characterization of Campylobacter jejuni isolates in western jackdaws and game birds in Finland.</title>
        <authorList>
            <person name="Kovanen S."/>
            <person name="Rossi M."/>
            <person name="Pohja-Mykra M."/>
            <person name="Nieminen T."/>
            <person name="Raunio-Saarnisto M."/>
            <person name="Sauvala M."/>
            <person name="Fredriksson-Ahomaa M."/>
            <person name="Hanninen M.L."/>
            <person name="Kivisto R."/>
        </authorList>
    </citation>
    <scope>NUCLEOTIDE SEQUENCE [LARGE SCALE GENOMIC DNA]</scope>
    <source>
        <strain evidence="13 16">CB296</strain>
        <strain evidence="14 15">CB304</strain>
    </source>
</reference>
<keyword evidence="4 9" id="KW-0479">Metal-binding</keyword>
<evidence type="ECO:0000256" key="7">
    <source>
        <dbReference type="ARBA" id="ARBA00023277"/>
    </source>
</evidence>
<keyword evidence="3 9" id="KW-0963">Cytoplasm</keyword>
<dbReference type="GO" id="GO:0006094">
    <property type="term" value="P:gluconeogenesis"/>
    <property type="evidence" value="ECO:0007669"/>
    <property type="project" value="UniProtKB-UniRule"/>
</dbReference>
<dbReference type="PANTHER" id="PTHR11556">
    <property type="entry name" value="FRUCTOSE-1,6-BISPHOSPHATASE-RELATED"/>
    <property type="match status" value="1"/>
</dbReference>
<dbReference type="InterPro" id="IPR033391">
    <property type="entry name" value="FBPase_N"/>
</dbReference>
<feature type="binding site" evidence="9">
    <location>
        <position position="83"/>
    </location>
    <ligand>
        <name>Mg(2+)</name>
        <dbReference type="ChEBI" id="CHEBI:18420"/>
        <label>1</label>
    </ligand>
</feature>
<dbReference type="GO" id="GO:0000287">
    <property type="term" value="F:magnesium ion binding"/>
    <property type="evidence" value="ECO:0007669"/>
    <property type="project" value="UniProtKB-UniRule"/>
</dbReference>
<dbReference type="Pfam" id="PF00316">
    <property type="entry name" value="FBPase"/>
    <property type="match status" value="1"/>
</dbReference>
<gene>
    <name evidence="9" type="primary">fbp</name>
    <name evidence="12" type="ORF">AJY60_03985</name>
    <name evidence="13" type="ORF">C3H42_07360</name>
    <name evidence="14" type="ORF">C3H48_00030</name>
</gene>
<dbReference type="InterPro" id="IPR044015">
    <property type="entry name" value="FBPase_C_dom"/>
</dbReference>
<dbReference type="RefSeq" id="WP_070242811.1">
    <property type="nucleotide sequence ID" value="NZ_CAKJUK010000003.1"/>
</dbReference>
<dbReference type="Proteomes" id="UP000287237">
    <property type="component" value="Unassembled WGS sequence"/>
</dbReference>
<evidence type="ECO:0000313" key="12">
    <source>
        <dbReference type="EMBL" id="OEV48258.1"/>
    </source>
</evidence>
<evidence type="ECO:0000256" key="4">
    <source>
        <dbReference type="ARBA" id="ARBA00022723"/>
    </source>
</evidence>
<dbReference type="EMBL" id="PRCK01000006">
    <property type="protein sequence ID" value="RTJ95078.1"/>
    <property type="molecule type" value="Genomic_DNA"/>
</dbReference>
<evidence type="ECO:0000259" key="11">
    <source>
        <dbReference type="Pfam" id="PF18913"/>
    </source>
</evidence>
<dbReference type="EMBL" id="PRCE01000001">
    <property type="protein sequence ID" value="RTJ99052.1"/>
    <property type="molecule type" value="Genomic_DNA"/>
</dbReference>
<organism evidence="13 16">
    <name type="scientific">Campylobacter jejuni</name>
    <dbReference type="NCBI Taxonomy" id="197"/>
    <lineage>
        <taxon>Bacteria</taxon>
        <taxon>Pseudomonadati</taxon>
        <taxon>Campylobacterota</taxon>
        <taxon>Epsilonproteobacteria</taxon>
        <taxon>Campylobacterales</taxon>
        <taxon>Campylobacteraceae</taxon>
        <taxon>Campylobacter</taxon>
    </lineage>
</organism>
<dbReference type="EMBL" id="MJVJ01000070">
    <property type="protein sequence ID" value="OEV48258.1"/>
    <property type="molecule type" value="Genomic_DNA"/>
</dbReference>
<feature type="binding site" evidence="9">
    <location>
        <position position="85"/>
    </location>
    <ligand>
        <name>Mg(2+)</name>
        <dbReference type="ChEBI" id="CHEBI:18420"/>
        <label>1</label>
    </ligand>
</feature>
<comment type="pathway">
    <text evidence="8">Carbohydrate biosynthesis.</text>
</comment>
<evidence type="ECO:0000256" key="1">
    <source>
        <dbReference type="ARBA" id="ARBA00001273"/>
    </source>
</evidence>
<comment type="catalytic activity">
    <reaction evidence="1 9">
        <text>beta-D-fructose 1,6-bisphosphate + H2O = beta-D-fructose 6-phosphate + phosphate</text>
        <dbReference type="Rhea" id="RHEA:11064"/>
        <dbReference type="ChEBI" id="CHEBI:15377"/>
        <dbReference type="ChEBI" id="CHEBI:32966"/>
        <dbReference type="ChEBI" id="CHEBI:43474"/>
        <dbReference type="ChEBI" id="CHEBI:57634"/>
        <dbReference type="EC" id="3.1.3.11"/>
    </reaction>
</comment>
<feature type="domain" description="Fructose-1-6-bisphosphatase class 1 C-terminal" evidence="11">
    <location>
        <begin position="154"/>
        <end position="278"/>
    </location>
</feature>
<dbReference type="GO" id="GO:0006000">
    <property type="term" value="P:fructose metabolic process"/>
    <property type="evidence" value="ECO:0007669"/>
    <property type="project" value="TreeGrafter"/>
</dbReference>
<feature type="binding site" evidence="9">
    <location>
        <position position="189"/>
    </location>
    <ligand>
        <name>substrate</name>
    </ligand>
</feature>
<dbReference type="GO" id="GO:0042132">
    <property type="term" value="F:fructose 1,6-bisphosphate 1-phosphatase activity"/>
    <property type="evidence" value="ECO:0007669"/>
    <property type="project" value="UniProtKB-UniRule"/>
</dbReference>
<dbReference type="SUPFAM" id="SSF56655">
    <property type="entry name" value="Carbohydrate phosphatase"/>
    <property type="match status" value="1"/>
</dbReference>
<dbReference type="Gene3D" id="3.30.540.10">
    <property type="entry name" value="Fructose-1,6-Bisphosphatase, subunit A, domain 1"/>
    <property type="match status" value="1"/>
</dbReference>
<evidence type="ECO:0000256" key="9">
    <source>
        <dbReference type="HAMAP-Rule" id="MF_01855"/>
    </source>
</evidence>
<accession>A0A1E7NLU0</accession>
<dbReference type="AlphaFoldDB" id="A0A1E7NLU0"/>
<name>A0A1E7NLU0_CAMJU</name>
<evidence type="ECO:0000259" key="10">
    <source>
        <dbReference type="Pfam" id="PF00316"/>
    </source>
</evidence>
<comment type="caution">
    <text evidence="13">The sequence shown here is derived from an EMBL/GenBank/DDBJ whole genome shotgun (WGS) entry which is preliminary data.</text>
</comment>
<evidence type="ECO:0000313" key="16">
    <source>
        <dbReference type="Proteomes" id="UP000287237"/>
    </source>
</evidence>
<comment type="subunit">
    <text evidence="9">Homotetramer.</text>
</comment>
<comment type="similarity">
    <text evidence="2 9">Belongs to the FBPase class 1 family.</text>
</comment>
<comment type="cofactor">
    <cofactor evidence="9">
        <name>Mg(2+)</name>
        <dbReference type="ChEBI" id="CHEBI:18420"/>
    </cofactor>
    <text evidence="9">Binds 2 magnesium ions per subunit.</text>
</comment>
<dbReference type="PIRSF" id="PIRSF500210">
    <property type="entry name" value="FBPtase"/>
    <property type="match status" value="1"/>
</dbReference>
<feature type="domain" description="Fructose-1-6-bisphosphatase class I N-terminal" evidence="10">
    <location>
        <begin position="24"/>
        <end position="132"/>
    </location>
</feature>
<feature type="binding site" evidence="9">
    <location>
        <position position="220"/>
    </location>
    <ligand>
        <name>substrate</name>
    </ligand>
</feature>
<feature type="binding site" evidence="9">
    <location>
        <begin position="86"/>
        <end position="89"/>
    </location>
    <ligand>
        <name>substrate</name>
    </ligand>
</feature>
<feature type="binding site" evidence="9">
    <location>
        <position position="64"/>
    </location>
    <ligand>
        <name>Mg(2+)</name>
        <dbReference type="ChEBI" id="CHEBI:18420"/>
        <label>1</label>
    </ligand>
</feature>
<dbReference type="GO" id="GO:0006002">
    <property type="term" value="P:fructose 6-phosphate metabolic process"/>
    <property type="evidence" value="ECO:0007669"/>
    <property type="project" value="TreeGrafter"/>
</dbReference>
<dbReference type="PANTHER" id="PTHR11556:SF35">
    <property type="entry name" value="SEDOHEPTULOSE-1,7-BISPHOSPHATASE, CHLOROPLASTIC"/>
    <property type="match status" value="1"/>
</dbReference>